<feature type="domain" description="N-acetyltransferase" evidence="3">
    <location>
        <begin position="40"/>
        <end position="189"/>
    </location>
</feature>
<dbReference type="PROSITE" id="PS51186">
    <property type="entry name" value="GNAT"/>
    <property type="match status" value="1"/>
</dbReference>
<evidence type="ECO:0000313" key="4">
    <source>
        <dbReference type="EMBL" id="RVU19495.1"/>
    </source>
</evidence>
<evidence type="ECO:0000256" key="1">
    <source>
        <dbReference type="ARBA" id="ARBA00022679"/>
    </source>
</evidence>
<comment type="caution">
    <text evidence="4">The sequence shown here is derived from an EMBL/GenBank/DDBJ whole genome shotgun (WGS) entry which is preliminary data.</text>
</comment>
<dbReference type="RefSeq" id="WP_127728429.1">
    <property type="nucleotide sequence ID" value="NZ_SACP01000006.1"/>
</dbReference>
<keyword evidence="1 4" id="KW-0808">Transferase</keyword>
<reference evidence="4 5" key="1">
    <citation type="submission" date="2019-01" db="EMBL/GenBank/DDBJ databases">
        <authorList>
            <person name="Chen W.-M."/>
        </authorList>
    </citation>
    <scope>NUCLEOTIDE SEQUENCE [LARGE SCALE GENOMIC DNA]</scope>
    <source>
        <strain evidence="4 5">TER-1</strain>
    </source>
</reference>
<dbReference type="GO" id="GO:0016747">
    <property type="term" value="F:acyltransferase activity, transferring groups other than amino-acyl groups"/>
    <property type="evidence" value="ECO:0007669"/>
    <property type="project" value="InterPro"/>
</dbReference>
<protein>
    <submittedName>
        <fullName evidence="4">GNAT family N-acetyltransferase</fullName>
    </submittedName>
</protein>
<dbReference type="Proteomes" id="UP000286997">
    <property type="component" value="Unassembled WGS sequence"/>
</dbReference>
<evidence type="ECO:0000256" key="2">
    <source>
        <dbReference type="ARBA" id="ARBA00023315"/>
    </source>
</evidence>
<accession>A0A3S2VWY1</accession>
<dbReference type="SUPFAM" id="SSF55729">
    <property type="entry name" value="Acyl-CoA N-acyltransferases (Nat)"/>
    <property type="match status" value="1"/>
</dbReference>
<organism evidence="4 5">
    <name type="scientific">Methylobacterium oryzihabitans</name>
    <dbReference type="NCBI Taxonomy" id="2499852"/>
    <lineage>
        <taxon>Bacteria</taxon>
        <taxon>Pseudomonadati</taxon>
        <taxon>Pseudomonadota</taxon>
        <taxon>Alphaproteobacteria</taxon>
        <taxon>Hyphomicrobiales</taxon>
        <taxon>Methylobacteriaceae</taxon>
        <taxon>Methylobacterium</taxon>
    </lineage>
</organism>
<keyword evidence="2" id="KW-0012">Acyltransferase</keyword>
<dbReference type="Pfam" id="PF00583">
    <property type="entry name" value="Acetyltransf_1"/>
    <property type="match status" value="1"/>
</dbReference>
<name>A0A3S2VWY1_9HYPH</name>
<dbReference type="PANTHER" id="PTHR43800:SF1">
    <property type="entry name" value="PEPTIDYL-LYSINE N-ACETYLTRANSFERASE YJAB"/>
    <property type="match status" value="1"/>
</dbReference>
<proteinExistence type="predicted"/>
<evidence type="ECO:0000259" key="3">
    <source>
        <dbReference type="PROSITE" id="PS51186"/>
    </source>
</evidence>
<dbReference type="Gene3D" id="3.40.630.30">
    <property type="match status" value="1"/>
</dbReference>
<dbReference type="AlphaFoldDB" id="A0A3S2VWY1"/>
<dbReference type="PANTHER" id="PTHR43800">
    <property type="entry name" value="PEPTIDYL-LYSINE N-ACETYLTRANSFERASE YJAB"/>
    <property type="match status" value="1"/>
</dbReference>
<dbReference type="EMBL" id="SACP01000006">
    <property type="protein sequence ID" value="RVU19495.1"/>
    <property type="molecule type" value="Genomic_DNA"/>
</dbReference>
<sequence length="207" mass="22243">MTPPVLALDGLTPIPPTHVAAVVTYLEMRRPPAPVPGAPPPLEPIGADLARYRALYARIGEPWLWSSRRRLDEAGLARILADPAVSALALTRAGEDVGLVELDRRVPGEVEIAFFGLVPEATGRGTGPRLMAEALRRAWSGTVARVWLHTCTLDHPAALGFYRRCGFAPYARAVEVIPDPRLAGHLPRDAAPQVPVLGRPEEGITGP</sequence>
<evidence type="ECO:0000313" key="5">
    <source>
        <dbReference type="Proteomes" id="UP000286997"/>
    </source>
</evidence>
<gene>
    <name evidence="4" type="ORF">EOE48_08855</name>
</gene>
<dbReference type="InterPro" id="IPR016181">
    <property type="entry name" value="Acyl_CoA_acyltransferase"/>
</dbReference>
<dbReference type="OrthoDB" id="275336at2"/>
<keyword evidence="5" id="KW-1185">Reference proteome</keyword>
<dbReference type="CDD" id="cd04301">
    <property type="entry name" value="NAT_SF"/>
    <property type="match status" value="1"/>
</dbReference>
<dbReference type="InterPro" id="IPR000182">
    <property type="entry name" value="GNAT_dom"/>
</dbReference>